<gene>
    <name evidence="5" type="ORF">NESM_000251600</name>
</gene>
<dbReference type="InterPro" id="IPR035985">
    <property type="entry name" value="Ubiquitin-activating_enz"/>
</dbReference>
<dbReference type="Pfam" id="PF14732">
    <property type="entry name" value="UAE_UbL"/>
    <property type="match status" value="1"/>
</dbReference>
<reference evidence="5 6" key="1">
    <citation type="journal article" date="2021" name="MBio">
        <title>A New Model Trypanosomatid, Novymonas esmeraldas: Genomic Perception of Its 'Candidatus Pandoraea novymonadis' Endosymbiont.</title>
        <authorList>
            <person name="Zakharova A."/>
            <person name="Saura A."/>
            <person name="Butenko A."/>
            <person name="Podesvova L."/>
            <person name="Warmusova S."/>
            <person name="Kostygov A.Y."/>
            <person name="Nenarokova A."/>
            <person name="Lukes J."/>
            <person name="Opperdoes F.R."/>
            <person name="Yurchenko V."/>
        </authorList>
    </citation>
    <scope>NUCLEOTIDE SEQUENCE [LARGE SCALE GENOMIC DNA]</scope>
    <source>
        <strain evidence="5 6">E262AT.01</strain>
    </source>
</reference>
<dbReference type="PANTHER" id="PTHR10953">
    <property type="entry name" value="UBIQUITIN-ACTIVATING ENZYME E1"/>
    <property type="match status" value="1"/>
</dbReference>
<keyword evidence="1" id="KW-0436">Ligase</keyword>
<dbReference type="SUPFAM" id="SSF69572">
    <property type="entry name" value="Activating enzymes of the ubiquitin-like proteins"/>
    <property type="match status" value="1"/>
</dbReference>
<dbReference type="AlphaFoldDB" id="A0AAW0FAI6"/>
<dbReference type="GO" id="GO:0019948">
    <property type="term" value="F:SUMO activating enzyme activity"/>
    <property type="evidence" value="ECO:0007669"/>
    <property type="project" value="TreeGrafter"/>
</dbReference>
<evidence type="ECO:0000259" key="3">
    <source>
        <dbReference type="Pfam" id="PF00899"/>
    </source>
</evidence>
<evidence type="ECO:0000256" key="2">
    <source>
        <dbReference type="SAM" id="MobiDB-lite"/>
    </source>
</evidence>
<evidence type="ECO:0000256" key="1">
    <source>
        <dbReference type="ARBA" id="ARBA00022598"/>
    </source>
</evidence>
<dbReference type="GO" id="GO:0031510">
    <property type="term" value="C:SUMO activating enzyme complex"/>
    <property type="evidence" value="ECO:0007669"/>
    <property type="project" value="TreeGrafter"/>
</dbReference>
<dbReference type="Pfam" id="PF00899">
    <property type="entry name" value="ThiF"/>
    <property type="match status" value="1"/>
</dbReference>
<evidence type="ECO:0000313" key="6">
    <source>
        <dbReference type="Proteomes" id="UP001430356"/>
    </source>
</evidence>
<feature type="compositionally biased region" description="Acidic residues" evidence="2">
    <location>
        <begin position="864"/>
        <end position="883"/>
    </location>
</feature>
<keyword evidence="6" id="KW-1185">Reference proteome</keyword>
<dbReference type="Gene3D" id="3.40.50.720">
    <property type="entry name" value="NAD(P)-binding Rossmann-like Domain"/>
    <property type="match status" value="1"/>
</dbReference>
<sequence length="883" mass="93495">MHNNCGDAVVVTASIGHVVLPWTEAAAALDEPARKRTRAEPRVTSTPEDVVFLSEWSEAHIRGALHDHAVHTLRAAVDAAEDAGERTRALAVLHAVSSATSRWVRSWPAVRIATTPVTPVVSDTATTAWTTALSFSYVPSAFSGSTGGETGDDSDGNHPDAPVLRVLAALTLPRVLRVSCGDGDCVVPVLTERVPVRPDITAESTPPNEAVAADRASLPAAVLQRPVCLVGAGGIGCEVLKVLVLSGFTDIHVIDLDTIDATNLNRQLLFTVSDVGAAKAETARRAVLRWCAAAAGVGHRRRGGATPPLQVVAYHNNITAPLFSDEFFARFAAVVNALDNVAARQHVNRMCMRRGVPLVESGTMGYNGQTQPIVRDVYECYDCRPKPPDTVTFAVCTIHARPTTMVHCVHYAKELYEALFGGATSDAAETHSGELGHLRAMVGDWRRRHHSSDGDGGGDAASAAAAVSVAADLLRQLFIDKIADLLSMKSEWSTAPPTPLSSAEVDDAVAAHVAASRGRSPAAPPVSGDHVLATPDCMALFLRTVVRCLSRPGAVAFAKEDTAAVHFVSAAANLRAHVFHIPEQTVEEVRSIAGSIVPAIATTNAIIAGAVVHELMALLRRDASSPPPHVVYARKAPQSRRRRLPPPPPPCQLHMPAALFMDDSADNTSVAAAAAAATVVDQYLVHSTVPNAPNRLHCPTCQDVHPEVCVCLDLSAVSLGEFVHHVLEGELGLVAPSVSAGPTVLYEDEDYEVLAARPLAELLLQTAESAEHHADPTAVQRYTLTADALNRDVPWAVVLLHDTDAAVAPVRFRVSGVERAVAAERRALDRRARQPDAASGQDTQLAPDRLPVPTASSTAAVVVDDGDDSNSDDDDDDDVAEVE</sequence>
<feature type="domain" description="THIF-type NAD/FAD binding fold" evidence="3">
    <location>
        <begin position="227"/>
        <end position="644"/>
    </location>
</feature>
<proteinExistence type="predicted"/>
<dbReference type="PANTHER" id="PTHR10953:SF5">
    <property type="entry name" value="SUMO-ACTIVATING ENZYME SUBUNIT 2"/>
    <property type="match status" value="1"/>
</dbReference>
<accession>A0AAW0FAI6</accession>
<dbReference type="Proteomes" id="UP001430356">
    <property type="component" value="Unassembled WGS sequence"/>
</dbReference>
<dbReference type="Gene3D" id="3.10.290.20">
    <property type="entry name" value="Ubiquitin-like 2 activating enzyme e1b. Chain: B, domain 3"/>
    <property type="match status" value="1"/>
</dbReference>
<evidence type="ECO:0000259" key="4">
    <source>
        <dbReference type="Pfam" id="PF14732"/>
    </source>
</evidence>
<dbReference type="EMBL" id="JAECZO010000021">
    <property type="protein sequence ID" value="KAK7201845.1"/>
    <property type="molecule type" value="Genomic_DNA"/>
</dbReference>
<name>A0AAW0FAI6_9TRYP</name>
<dbReference type="InterPro" id="IPR045886">
    <property type="entry name" value="ThiF/MoeB/HesA"/>
</dbReference>
<dbReference type="InterPro" id="IPR042063">
    <property type="entry name" value="Ubi_acti_E1_SCCH"/>
</dbReference>
<dbReference type="GO" id="GO:0016925">
    <property type="term" value="P:protein sumoylation"/>
    <property type="evidence" value="ECO:0007669"/>
    <property type="project" value="TreeGrafter"/>
</dbReference>
<dbReference type="FunFam" id="3.40.50.720:FF:000669">
    <property type="entry name" value="SUMO-activating enzyme subunit"/>
    <property type="match status" value="1"/>
</dbReference>
<dbReference type="InterPro" id="IPR028077">
    <property type="entry name" value="UAE_UbL_dom"/>
</dbReference>
<feature type="domain" description="Ubiquitin/SUMO-activating enzyme ubiquitin-like" evidence="4">
    <location>
        <begin position="710"/>
        <end position="804"/>
    </location>
</feature>
<protein>
    <submittedName>
        <fullName evidence="5">Ubiquitin-activating enzyme-like protein</fullName>
    </submittedName>
</protein>
<feature type="region of interest" description="Disordered" evidence="2">
    <location>
        <begin position="828"/>
        <end position="883"/>
    </location>
</feature>
<dbReference type="GO" id="GO:0005737">
    <property type="term" value="C:cytoplasm"/>
    <property type="evidence" value="ECO:0007669"/>
    <property type="project" value="TreeGrafter"/>
</dbReference>
<evidence type="ECO:0000313" key="5">
    <source>
        <dbReference type="EMBL" id="KAK7201845.1"/>
    </source>
</evidence>
<organism evidence="5 6">
    <name type="scientific">Novymonas esmeraldas</name>
    <dbReference type="NCBI Taxonomy" id="1808958"/>
    <lineage>
        <taxon>Eukaryota</taxon>
        <taxon>Discoba</taxon>
        <taxon>Euglenozoa</taxon>
        <taxon>Kinetoplastea</taxon>
        <taxon>Metakinetoplastina</taxon>
        <taxon>Trypanosomatida</taxon>
        <taxon>Trypanosomatidae</taxon>
        <taxon>Novymonas</taxon>
    </lineage>
</organism>
<dbReference type="InterPro" id="IPR000594">
    <property type="entry name" value="ThiF_NAD_FAD-bd"/>
</dbReference>
<comment type="caution">
    <text evidence="5">The sequence shown here is derived from an EMBL/GenBank/DDBJ whole genome shotgun (WGS) entry which is preliminary data.</text>
</comment>
<dbReference type="Gene3D" id="1.10.10.2660">
    <property type="entry name" value="Ubiquitin-activating enzyme E1, SCCH domain"/>
    <property type="match status" value="1"/>
</dbReference>